<proteinExistence type="predicted"/>
<dbReference type="RefSeq" id="WP_176366073.1">
    <property type="nucleotide sequence ID" value="NZ_VOMC01000005.1"/>
</dbReference>
<dbReference type="Proteomes" id="UP000821598">
    <property type="component" value="Unassembled WGS sequence"/>
</dbReference>
<reference evidence="1 2" key="1">
    <citation type="submission" date="2019-08" db="EMBL/GenBank/DDBJ databases">
        <title>Paraburkholderia simonii sp. nov. and P. youngii sp. nov. Brazilian and Mexican Mimosa-associated rhizobia.</title>
        <authorList>
            <person name="Mavima L."/>
            <person name="Beukes C.W."/>
            <person name="Palmer M."/>
            <person name="De Meyer S.E."/>
            <person name="James E.K."/>
            <person name="Maluk M."/>
            <person name="Avontuur J.R."/>
            <person name="Chan W.Y."/>
            <person name="Venter S.N."/>
            <person name="Steenkamp E.T."/>
        </authorList>
    </citation>
    <scope>NUCLEOTIDE SEQUENCE [LARGE SCALE GENOMIC DNA]</scope>
    <source>
        <strain evidence="1 2">JPY454</strain>
    </source>
</reference>
<protein>
    <submittedName>
        <fullName evidence="1">Uncharacterized protein</fullName>
    </submittedName>
</protein>
<comment type="caution">
    <text evidence="1">The sequence shown here is derived from an EMBL/GenBank/DDBJ whole genome shotgun (WGS) entry which is preliminary data.</text>
</comment>
<organism evidence="1 2">
    <name type="scientific">Paraburkholderia youngii</name>
    <dbReference type="NCBI Taxonomy" id="2782701"/>
    <lineage>
        <taxon>Bacteria</taxon>
        <taxon>Pseudomonadati</taxon>
        <taxon>Pseudomonadota</taxon>
        <taxon>Betaproteobacteria</taxon>
        <taxon>Burkholderiales</taxon>
        <taxon>Burkholderiaceae</taxon>
        <taxon>Paraburkholderia</taxon>
    </lineage>
</organism>
<evidence type="ECO:0000313" key="1">
    <source>
        <dbReference type="EMBL" id="NVI03414.1"/>
    </source>
</evidence>
<sequence length="71" mass="7804">MAFSFSKGREIAGRSVTLVWRMRAATIDARIARLLLDRNPQGMCQSPMKINAARPWTKVKKGGSGARSVTV</sequence>
<accession>A0ABX2NGC2</accession>
<dbReference type="EMBL" id="VOMC01000005">
    <property type="protein sequence ID" value="NVI03414.1"/>
    <property type="molecule type" value="Genomic_DNA"/>
</dbReference>
<keyword evidence="2" id="KW-1185">Reference proteome</keyword>
<name>A0ABX2NGC2_9BURK</name>
<evidence type="ECO:0000313" key="2">
    <source>
        <dbReference type="Proteomes" id="UP000821598"/>
    </source>
</evidence>
<gene>
    <name evidence="1" type="ORF">FSB64_06290</name>
</gene>